<organism evidence="8 9">
    <name type="scientific">Dasania phycosphaerae</name>
    <dbReference type="NCBI Taxonomy" id="2950436"/>
    <lineage>
        <taxon>Bacteria</taxon>
        <taxon>Pseudomonadati</taxon>
        <taxon>Pseudomonadota</taxon>
        <taxon>Gammaproteobacteria</taxon>
        <taxon>Cellvibrionales</taxon>
        <taxon>Spongiibacteraceae</taxon>
        <taxon>Dasania</taxon>
    </lineage>
</organism>
<dbReference type="GO" id="GO:0046872">
    <property type="term" value="F:metal ion binding"/>
    <property type="evidence" value="ECO:0007669"/>
    <property type="project" value="UniProtKB-KW"/>
</dbReference>
<feature type="binding site" evidence="5">
    <location>
        <position position="151"/>
    </location>
    <ligand>
        <name>Mn(2+)</name>
        <dbReference type="ChEBI" id="CHEBI:29035"/>
        <label>1</label>
    </ligand>
</feature>
<evidence type="ECO:0000256" key="4">
    <source>
        <dbReference type="ARBA" id="ARBA00023211"/>
    </source>
</evidence>
<dbReference type="PANTHER" id="PTHR11358">
    <property type="entry name" value="ARGINASE/AGMATINASE"/>
    <property type="match status" value="1"/>
</dbReference>
<proteinExistence type="inferred from homology"/>
<accession>A0A9J6RKZ0</accession>
<evidence type="ECO:0000256" key="2">
    <source>
        <dbReference type="ARBA" id="ARBA00022723"/>
    </source>
</evidence>
<keyword evidence="2 5" id="KW-0479">Metal-binding</keyword>
<keyword evidence="9" id="KW-1185">Reference proteome</keyword>
<dbReference type="GO" id="GO:0033389">
    <property type="term" value="P:putrescine biosynthetic process from arginine, via agmatine"/>
    <property type="evidence" value="ECO:0007669"/>
    <property type="project" value="TreeGrafter"/>
</dbReference>
<evidence type="ECO:0000256" key="7">
    <source>
        <dbReference type="SAM" id="MobiDB-lite"/>
    </source>
</evidence>
<comment type="cofactor">
    <cofactor evidence="5">
        <name>Mn(2+)</name>
        <dbReference type="ChEBI" id="CHEBI:29035"/>
    </cofactor>
    <text evidence="5">Binds 2 manganese ions per subunit.</text>
</comment>
<dbReference type="NCBIfam" id="TIGR01230">
    <property type="entry name" value="agmatinase"/>
    <property type="match status" value="1"/>
</dbReference>
<dbReference type="GO" id="GO:0008783">
    <property type="term" value="F:agmatinase activity"/>
    <property type="evidence" value="ECO:0007669"/>
    <property type="project" value="UniProtKB-EC"/>
</dbReference>
<dbReference type="InterPro" id="IPR006035">
    <property type="entry name" value="Ureohydrolase"/>
</dbReference>
<evidence type="ECO:0000313" key="9">
    <source>
        <dbReference type="Proteomes" id="UP001069090"/>
    </source>
</evidence>
<dbReference type="Gene3D" id="3.40.800.10">
    <property type="entry name" value="Ureohydrolase domain"/>
    <property type="match status" value="1"/>
</dbReference>
<keyword evidence="4 5" id="KW-0464">Manganese</keyword>
<dbReference type="PRINTS" id="PR00116">
    <property type="entry name" value="ARGINASE"/>
</dbReference>
<reference evidence="8 9" key="1">
    <citation type="submission" date="2022-12" db="EMBL/GenBank/DDBJ databases">
        <title>Dasania phycosphaerae sp. nov., isolated from particulate material of the south coast of Korea.</title>
        <authorList>
            <person name="Jiang Y."/>
        </authorList>
    </citation>
    <scope>NUCLEOTIDE SEQUENCE [LARGE SCALE GENOMIC DNA]</scope>
    <source>
        <strain evidence="8 9">GY-19</strain>
    </source>
</reference>
<comment type="caution">
    <text evidence="8">The sequence shown here is derived from an EMBL/GenBank/DDBJ whole genome shotgun (WGS) entry which is preliminary data.</text>
</comment>
<evidence type="ECO:0000256" key="6">
    <source>
        <dbReference type="RuleBase" id="RU003684"/>
    </source>
</evidence>
<dbReference type="RefSeq" id="WP_258331527.1">
    <property type="nucleotide sequence ID" value="NZ_JAPTGG010000006.1"/>
</dbReference>
<feature type="binding site" evidence="5">
    <location>
        <position position="127"/>
    </location>
    <ligand>
        <name>Mn(2+)</name>
        <dbReference type="ChEBI" id="CHEBI:29035"/>
        <label>1</label>
    </ligand>
</feature>
<dbReference type="InterPro" id="IPR023696">
    <property type="entry name" value="Ureohydrolase_dom_sf"/>
</dbReference>
<evidence type="ECO:0000313" key="8">
    <source>
        <dbReference type="EMBL" id="MCZ0865382.1"/>
    </source>
</evidence>
<evidence type="ECO:0000256" key="1">
    <source>
        <dbReference type="ARBA" id="ARBA00009227"/>
    </source>
</evidence>
<dbReference type="InterPro" id="IPR005925">
    <property type="entry name" value="Agmatinase-rel"/>
</dbReference>
<feature type="binding site" evidence="5">
    <location>
        <position position="243"/>
    </location>
    <ligand>
        <name>Mn(2+)</name>
        <dbReference type="ChEBI" id="CHEBI:29035"/>
        <label>1</label>
    </ligand>
</feature>
<dbReference type="PIRSF" id="PIRSF036979">
    <property type="entry name" value="Arginase"/>
    <property type="match status" value="1"/>
</dbReference>
<feature type="binding site" evidence="5">
    <location>
        <position position="155"/>
    </location>
    <ligand>
        <name>Mn(2+)</name>
        <dbReference type="ChEBI" id="CHEBI:29035"/>
        <label>1</label>
    </ligand>
</feature>
<feature type="binding site" evidence="5">
    <location>
        <position position="245"/>
    </location>
    <ligand>
        <name>Mn(2+)</name>
        <dbReference type="ChEBI" id="CHEBI:29035"/>
        <label>1</label>
    </ligand>
</feature>
<dbReference type="EMBL" id="JAPTGG010000006">
    <property type="protein sequence ID" value="MCZ0865382.1"/>
    <property type="molecule type" value="Genomic_DNA"/>
</dbReference>
<dbReference type="GO" id="GO:0047971">
    <property type="term" value="F:guanidinobutyrase activity"/>
    <property type="evidence" value="ECO:0007669"/>
    <property type="project" value="UniProtKB-ARBA"/>
</dbReference>
<keyword evidence="3 6" id="KW-0378">Hydrolase</keyword>
<dbReference type="SUPFAM" id="SSF52768">
    <property type="entry name" value="Arginase/deacetylase"/>
    <property type="match status" value="1"/>
</dbReference>
<dbReference type="Proteomes" id="UP001069090">
    <property type="component" value="Unassembled WGS sequence"/>
</dbReference>
<comment type="similarity">
    <text evidence="1">Belongs to the arginase family. Agmatinase subfamily.</text>
</comment>
<gene>
    <name evidence="8" type="primary">speB</name>
    <name evidence="8" type="ORF">O0V09_09230</name>
</gene>
<dbReference type="EC" id="3.5.3.11" evidence="8"/>
<dbReference type="PROSITE" id="PS51409">
    <property type="entry name" value="ARGINASE_2"/>
    <property type="match status" value="1"/>
</dbReference>
<protein>
    <submittedName>
        <fullName evidence="8">Agmatinase</fullName>
        <ecNumber evidence="8">3.5.3.11</ecNumber>
    </submittedName>
</protein>
<dbReference type="PANTHER" id="PTHR11358:SF26">
    <property type="entry name" value="GUANIDINO ACID HYDROLASE, MITOCHONDRIAL"/>
    <property type="match status" value="1"/>
</dbReference>
<dbReference type="InterPro" id="IPR020855">
    <property type="entry name" value="Ureohydrolase_Mn_BS"/>
</dbReference>
<name>A0A9J6RKZ0_9GAMM</name>
<sequence length="320" mass="34659">MSDNKFNQPLGGNEMPRFHGPGTMFRLPSQKTAAGLDMAIIGVGLDIGTSNRNGTRFGPRQIRAESAMVRPYGMATQAAPFDSFQIADIGDVPLNTFNLLKSIDIIEDFYSEVLTHDAKPVTLGGDHTIALPILRALHKKHGKKLALVHVDAHADINDHMFGEAIAHGTIFRRAVEEGLVDGNKMVQIGLRTTGYSADDFEWTREQGGRVVPAEECWHKSLTPLMAEVREQIGEDTPVYLTFDIDGLDPSVAPGTGTPEPGGLTSIQGIEIIRGCHGLNLVGCDLVEVSPPYDNTGNTALLAANLVFEMLCSFPGCIRRN</sequence>
<dbReference type="PROSITE" id="PS01053">
    <property type="entry name" value="ARGINASE_1"/>
    <property type="match status" value="1"/>
</dbReference>
<feature type="binding site" evidence="5">
    <location>
        <position position="153"/>
    </location>
    <ligand>
        <name>Mn(2+)</name>
        <dbReference type="ChEBI" id="CHEBI:29035"/>
        <label>1</label>
    </ligand>
</feature>
<dbReference type="AlphaFoldDB" id="A0A9J6RKZ0"/>
<evidence type="ECO:0000256" key="3">
    <source>
        <dbReference type="ARBA" id="ARBA00022801"/>
    </source>
</evidence>
<feature type="region of interest" description="Disordered" evidence="7">
    <location>
        <begin position="1"/>
        <end position="20"/>
    </location>
</feature>
<dbReference type="CDD" id="cd11592">
    <property type="entry name" value="Agmatinase_PAH"/>
    <property type="match status" value="1"/>
</dbReference>
<evidence type="ECO:0000256" key="5">
    <source>
        <dbReference type="PIRSR" id="PIRSR036979-1"/>
    </source>
</evidence>
<dbReference type="Pfam" id="PF00491">
    <property type="entry name" value="Arginase"/>
    <property type="match status" value="1"/>
</dbReference>
<dbReference type="FunFam" id="3.40.800.10:FF:000002">
    <property type="entry name" value="Agmatinase"/>
    <property type="match status" value="1"/>
</dbReference>